<dbReference type="EMBL" id="SRXT01000003">
    <property type="protein sequence ID" value="TGX54223.1"/>
    <property type="molecule type" value="Genomic_DNA"/>
</dbReference>
<proteinExistence type="predicted"/>
<organism evidence="1 2">
    <name type="scientific">Sphingomonas gei</name>
    <dbReference type="NCBI Taxonomy" id="1395960"/>
    <lineage>
        <taxon>Bacteria</taxon>
        <taxon>Pseudomonadati</taxon>
        <taxon>Pseudomonadota</taxon>
        <taxon>Alphaproteobacteria</taxon>
        <taxon>Sphingomonadales</taxon>
        <taxon>Sphingomonadaceae</taxon>
        <taxon>Sphingomonas</taxon>
    </lineage>
</organism>
<dbReference type="AlphaFoldDB" id="A0A4S1XEZ2"/>
<reference evidence="1 2" key="1">
    <citation type="submission" date="2019-04" db="EMBL/GenBank/DDBJ databases">
        <title>Sphingomonas psychrotolerans sp. nov., isolated from soil in the Tianshan Mountains, Xinjiang, China.</title>
        <authorList>
            <person name="Luo Y."/>
            <person name="Sheng H."/>
        </authorList>
    </citation>
    <scope>NUCLEOTIDE SEQUENCE [LARGE SCALE GENOMIC DNA]</scope>
    <source>
        <strain evidence="1 2">ZFGT-11</strain>
    </source>
</reference>
<comment type="caution">
    <text evidence="1">The sequence shown here is derived from an EMBL/GenBank/DDBJ whole genome shotgun (WGS) entry which is preliminary data.</text>
</comment>
<dbReference type="OrthoDB" id="7567733at2"/>
<name>A0A4S1XEZ2_9SPHN</name>
<evidence type="ECO:0000313" key="2">
    <source>
        <dbReference type="Proteomes" id="UP000306147"/>
    </source>
</evidence>
<dbReference type="RefSeq" id="WP_135963461.1">
    <property type="nucleotide sequence ID" value="NZ_SRXT01000003.1"/>
</dbReference>
<keyword evidence="2" id="KW-1185">Reference proteome</keyword>
<evidence type="ECO:0000313" key="1">
    <source>
        <dbReference type="EMBL" id="TGX54223.1"/>
    </source>
</evidence>
<gene>
    <name evidence="1" type="ORF">E5A73_08905</name>
</gene>
<protein>
    <submittedName>
        <fullName evidence="1">Uncharacterized protein</fullName>
    </submittedName>
</protein>
<accession>A0A4S1XEZ2</accession>
<dbReference type="Proteomes" id="UP000306147">
    <property type="component" value="Unassembled WGS sequence"/>
</dbReference>
<sequence>MSCLPVSSQPVPIEPMSGYDPYSGALHSVMAGELREIRDMLERLAEALVADEQFAHAHIEELQSFDYLIQHSDECANLLERIANGEDSLTAIGHVRLAEVQERLRDALSGKWIGFTNDQ</sequence>